<evidence type="ECO:0000313" key="2">
    <source>
        <dbReference type="EMBL" id="OXM69608.1"/>
    </source>
</evidence>
<gene>
    <name evidence="2" type="ORF">CF165_08855</name>
</gene>
<feature type="compositionally biased region" description="Low complexity" evidence="1">
    <location>
        <begin position="44"/>
        <end position="67"/>
    </location>
</feature>
<organism evidence="2 3">
    <name type="scientific">Amycolatopsis vastitatis</name>
    <dbReference type="NCBI Taxonomy" id="1905142"/>
    <lineage>
        <taxon>Bacteria</taxon>
        <taxon>Bacillati</taxon>
        <taxon>Actinomycetota</taxon>
        <taxon>Actinomycetes</taxon>
        <taxon>Pseudonocardiales</taxon>
        <taxon>Pseudonocardiaceae</taxon>
        <taxon>Amycolatopsis</taxon>
    </lineage>
</organism>
<reference evidence="3" key="1">
    <citation type="submission" date="2017-07" db="EMBL/GenBank/DDBJ databases">
        <title>Comparative genome mining reveals phylogenetic distribution patterns of secondary metabolites in Amycolatopsis.</title>
        <authorList>
            <person name="Adamek M."/>
            <person name="Alanjary M."/>
            <person name="Sales-Ortells H."/>
            <person name="Goodfellow M."/>
            <person name="Bull A.T."/>
            <person name="Kalinowski J."/>
            <person name="Ziemert N."/>
        </authorList>
    </citation>
    <scope>NUCLEOTIDE SEQUENCE [LARGE SCALE GENOMIC DNA]</scope>
    <source>
        <strain evidence="3">H5</strain>
    </source>
</reference>
<feature type="region of interest" description="Disordered" evidence="1">
    <location>
        <begin position="16"/>
        <end position="67"/>
    </location>
</feature>
<accession>A0A229TEL6</accession>
<proteinExistence type="predicted"/>
<dbReference type="Proteomes" id="UP000215199">
    <property type="component" value="Unassembled WGS sequence"/>
</dbReference>
<dbReference type="AlphaFoldDB" id="A0A229TEL6"/>
<name>A0A229TEL6_9PSEU</name>
<evidence type="ECO:0000256" key="1">
    <source>
        <dbReference type="SAM" id="MobiDB-lite"/>
    </source>
</evidence>
<dbReference type="EMBL" id="NMUL01000007">
    <property type="protein sequence ID" value="OXM69608.1"/>
    <property type="molecule type" value="Genomic_DNA"/>
</dbReference>
<protein>
    <submittedName>
        <fullName evidence="2">Uncharacterized protein</fullName>
    </submittedName>
</protein>
<keyword evidence="3" id="KW-1185">Reference proteome</keyword>
<comment type="caution">
    <text evidence="2">The sequence shown here is derived from an EMBL/GenBank/DDBJ whole genome shotgun (WGS) entry which is preliminary data.</text>
</comment>
<sequence>MVLAIVALGIIGANTRKTDDNTAASPPPSAPATSSTPSPPPSTTAPVASATVSTPGRTSAAPTTAAPSLTDALRATFRTDHSSQPWFTKISSVDLDGQAVIGRSTLAKGDQAAVAACEALRSSATRTPVNFQSVAVRDTQDRTLAHWSGLTGDAACTA</sequence>
<evidence type="ECO:0000313" key="3">
    <source>
        <dbReference type="Proteomes" id="UP000215199"/>
    </source>
</evidence>